<evidence type="ECO:0000256" key="1">
    <source>
        <dbReference type="SAM" id="Coils"/>
    </source>
</evidence>
<dbReference type="InterPro" id="IPR056072">
    <property type="entry name" value="SNTX_MACPF/CDC-like_dom"/>
</dbReference>
<feature type="domain" description="SNTX MACPF/CDC-like" evidence="3">
    <location>
        <begin position="8"/>
        <end position="280"/>
    </location>
</feature>
<feature type="domain" description="DUF8206" evidence="5">
    <location>
        <begin position="942"/>
        <end position="1019"/>
    </location>
</feature>
<evidence type="ECO:0000259" key="5">
    <source>
        <dbReference type="Pfam" id="PF26633"/>
    </source>
</evidence>
<sequence length="1281" mass="144315">MASDFGATRPALGQRADIGALYDARTDTFLARDASLLKGQPSSAILNSSLHRTHEIKCMAKDTYQGKLELLGISHDLGASTLARMAPISGSANYLHFSRRSNKYMEGAVRITMTSEQVNMCLNAQNMREHITSYAFSSGHATHVVTGITSGISITIGVRFAHKGTHGVPLTPSPQDTRATELEFETKLSDLATYLKTQIITGPNASTFGLRDPSENHEFGKDNFNFAVFSDIEGKEFTHRCSLRNVVHQIQEGRSLVAAGHSQRLMPVAYTIYPLSYVRFVLGIPVGPMRSLEQPTELLLRSFFHAFDALLSLERDIEDYNDEVGGARSCSLCPKQVMLNNIHERLEAGLAQKSIMLNDYSRILADIRTSKPGSSEALRDLVRTMYTCPNGPRSIRTVITQARQSWSLRKLVASYSGQYLDYRGAKKAISVGSRIYILFFTEAMKHDQGTWHLNLEILQKLLARNPGDYLVALAECAPGDLSFDKSRITFYENRKVRTLDMREAQDHADQSFVRCDPDIMDGSKAILPLDRKLVTVACPGPNCDHGQSCEWTCYICRTPVEYWDQYLYCNCGRAKSSDFAWQCNGQSHGAEFSTYATEDLSANLRALHSYKEINILLLGETGVGKSTFINAFYNYIHFGTLDEAMAHEKLEWIIPSSFSTQYIDNSNSDEPRFVQEDIKVGHDDAEHDGSRGDSATQLASSYCISIGDHIVRLIDTPGVGDVRGIEQDQRNLSNILSTLNQYDRLHGIVILLKPNSARLTLMFRFCVQELLTHLHKDAARNIVWGFTNTRQSDYMPGDSYKPLERLIEQHRSLGLTLSPSTVFCFDSESFRCLAAQKQTGVPVNNMEHFQQSWDRSVTEVRRLLGRFTTLEPHFVKSTLSLNRARELIHQLTQPMASIADTIQRTIALNKEKIAELSNTRCRGQSLRDALHFERIEIDTVSLKRPRTVCKHPACVETKNVAGVRRPIYKSFCHDPCHLENVDQEVVGHANLIRCSAFGGNNDCKRCNHHWQQHMHIRYEQVEKVVTSVDEDVQGQIDANVSDIKLREEAIRKLEQQIKEAENELQIIRDAAVQFGMFLKKNSITPYNDAMIAYLDEMIREERQNVEHAKDINVSAPGNEERLRNLERSKQQYAERIKLLTAQMENSANARLLDEKGVDELITEMYGLRNWGKNLEDMRKMVEWSDASTFREQQFRPRVSRTMQTLAWLANGARAVASIAASGASSAVARGFGEPNTPDIHVVQGFSGHGKKRSHSQINGGSVRPDGYMTRQKTRRLGDARL</sequence>
<dbReference type="Proteomes" id="UP001408356">
    <property type="component" value="Unassembled WGS sequence"/>
</dbReference>
<protein>
    <recommendedName>
        <fullName evidence="8">G domain-containing protein</fullName>
    </recommendedName>
</protein>
<dbReference type="Pfam" id="PF24676">
    <property type="entry name" value="DUF7656"/>
    <property type="match status" value="1"/>
</dbReference>
<evidence type="ECO:0008006" key="8">
    <source>
        <dbReference type="Google" id="ProtNLM"/>
    </source>
</evidence>
<evidence type="ECO:0000256" key="2">
    <source>
        <dbReference type="SAM" id="MobiDB-lite"/>
    </source>
</evidence>
<feature type="coiled-coil region" evidence="1">
    <location>
        <begin position="1122"/>
        <end position="1149"/>
    </location>
</feature>
<dbReference type="InterPro" id="IPR027417">
    <property type="entry name" value="P-loop_NTPase"/>
</dbReference>
<dbReference type="Pfam" id="PF24674">
    <property type="entry name" value="MACPF_SNTX"/>
    <property type="match status" value="1"/>
</dbReference>
<dbReference type="InterPro" id="IPR056073">
    <property type="entry name" value="DUF7656"/>
</dbReference>
<keyword evidence="7" id="KW-1185">Reference proteome</keyword>
<name>A0ABR2UYE9_9PEZI</name>
<reference evidence="6 7" key="1">
    <citation type="journal article" date="2024" name="J. Plant Pathol.">
        <title>Sequence and assembly of the genome of Seiridium unicorne, isolate CBS 538.82, causal agent of cypress canker disease.</title>
        <authorList>
            <person name="Scali E."/>
            <person name="Rocca G.D."/>
            <person name="Danti R."/>
            <person name="Garbelotto M."/>
            <person name="Barberini S."/>
            <person name="Baroncelli R."/>
            <person name="Emiliani G."/>
        </authorList>
    </citation>
    <scope>NUCLEOTIDE SEQUENCE [LARGE SCALE GENOMIC DNA]</scope>
    <source>
        <strain evidence="6 7">BM-138-508</strain>
    </source>
</reference>
<dbReference type="Gene3D" id="3.40.50.300">
    <property type="entry name" value="P-loop containing nucleotide triphosphate hydrolases"/>
    <property type="match status" value="1"/>
</dbReference>
<gene>
    <name evidence="6" type="ORF">SUNI508_07176</name>
</gene>
<feature type="region of interest" description="Disordered" evidence="2">
    <location>
        <begin position="1246"/>
        <end position="1281"/>
    </location>
</feature>
<proteinExistence type="predicted"/>
<evidence type="ECO:0000313" key="7">
    <source>
        <dbReference type="Proteomes" id="UP001408356"/>
    </source>
</evidence>
<dbReference type="PANTHER" id="PTHR32046">
    <property type="entry name" value="G DOMAIN-CONTAINING PROTEIN"/>
    <property type="match status" value="1"/>
</dbReference>
<organism evidence="6 7">
    <name type="scientific">Seiridium unicorne</name>
    <dbReference type="NCBI Taxonomy" id="138068"/>
    <lineage>
        <taxon>Eukaryota</taxon>
        <taxon>Fungi</taxon>
        <taxon>Dikarya</taxon>
        <taxon>Ascomycota</taxon>
        <taxon>Pezizomycotina</taxon>
        <taxon>Sordariomycetes</taxon>
        <taxon>Xylariomycetidae</taxon>
        <taxon>Amphisphaeriales</taxon>
        <taxon>Sporocadaceae</taxon>
        <taxon>Seiridium</taxon>
    </lineage>
</organism>
<accession>A0ABR2UYE9</accession>
<evidence type="ECO:0000313" key="6">
    <source>
        <dbReference type="EMBL" id="KAK9419690.1"/>
    </source>
</evidence>
<dbReference type="InterPro" id="IPR058519">
    <property type="entry name" value="DUF8206"/>
</dbReference>
<dbReference type="SUPFAM" id="SSF52540">
    <property type="entry name" value="P-loop containing nucleoside triphosphate hydrolases"/>
    <property type="match status" value="1"/>
</dbReference>
<feature type="coiled-coil region" evidence="1">
    <location>
        <begin position="1043"/>
        <end position="1070"/>
    </location>
</feature>
<dbReference type="Pfam" id="PF26633">
    <property type="entry name" value="DUF8206"/>
    <property type="match status" value="1"/>
</dbReference>
<dbReference type="EMBL" id="JARVKF010000299">
    <property type="protein sequence ID" value="KAK9419690.1"/>
    <property type="molecule type" value="Genomic_DNA"/>
</dbReference>
<feature type="domain" description="DUF7656" evidence="4">
    <location>
        <begin position="418"/>
        <end position="505"/>
    </location>
</feature>
<keyword evidence="1" id="KW-0175">Coiled coil</keyword>
<dbReference type="PANTHER" id="PTHR32046:SF11">
    <property type="entry name" value="IMMUNE-ASSOCIATED NUCLEOTIDE-BINDING PROTEIN 10-LIKE"/>
    <property type="match status" value="1"/>
</dbReference>
<dbReference type="PROSITE" id="PS00675">
    <property type="entry name" value="SIGMA54_INTERACT_1"/>
    <property type="match status" value="1"/>
</dbReference>
<comment type="caution">
    <text evidence="6">The sequence shown here is derived from an EMBL/GenBank/DDBJ whole genome shotgun (WGS) entry which is preliminary data.</text>
</comment>
<evidence type="ECO:0000259" key="3">
    <source>
        <dbReference type="Pfam" id="PF24674"/>
    </source>
</evidence>
<dbReference type="InterPro" id="IPR025662">
    <property type="entry name" value="Sigma_54_int_dom_ATP-bd_1"/>
</dbReference>
<evidence type="ECO:0000259" key="4">
    <source>
        <dbReference type="Pfam" id="PF24676"/>
    </source>
</evidence>